<dbReference type="SUPFAM" id="SSF57716">
    <property type="entry name" value="Glucocorticoid receptor-like (DNA-binding domain)"/>
    <property type="match status" value="1"/>
</dbReference>
<dbReference type="GO" id="GO:0008270">
    <property type="term" value="F:zinc ion binding"/>
    <property type="evidence" value="ECO:0007669"/>
    <property type="project" value="UniProtKB-KW"/>
</dbReference>
<dbReference type="InterPro" id="IPR027805">
    <property type="entry name" value="Transposase_HTH_dom"/>
</dbReference>
<evidence type="ECO:0000313" key="9">
    <source>
        <dbReference type="Proteomes" id="UP001347796"/>
    </source>
</evidence>
<gene>
    <name evidence="8" type="ORF">SNE40_021418</name>
</gene>
<proteinExistence type="predicted"/>
<evidence type="ECO:0000256" key="3">
    <source>
        <dbReference type="ARBA" id="ARBA00022771"/>
    </source>
</evidence>
<dbReference type="InterPro" id="IPR006612">
    <property type="entry name" value="THAP_Znf"/>
</dbReference>
<evidence type="ECO:0000313" key="8">
    <source>
        <dbReference type="EMBL" id="KAK6167375.1"/>
    </source>
</evidence>
<comment type="cofactor">
    <cofactor evidence="1">
        <name>a divalent metal cation</name>
        <dbReference type="ChEBI" id="CHEBI:60240"/>
    </cofactor>
</comment>
<keyword evidence="2" id="KW-0479">Metal-binding</keyword>
<evidence type="ECO:0000256" key="6">
    <source>
        <dbReference type="PROSITE-ProRule" id="PRU00309"/>
    </source>
</evidence>
<evidence type="ECO:0000256" key="5">
    <source>
        <dbReference type="ARBA" id="ARBA00023125"/>
    </source>
</evidence>
<evidence type="ECO:0000256" key="4">
    <source>
        <dbReference type="ARBA" id="ARBA00022833"/>
    </source>
</evidence>
<dbReference type="Pfam" id="PF13359">
    <property type="entry name" value="DDE_Tnp_4"/>
    <property type="match status" value="1"/>
</dbReference>
<keyword evidence="9" id="KW-1185">Reference proteome</keyword>
<dbReference type="Pfam" id="PF13613">
    <property type="entry name" value="HTH_Tnp_4"/>
    <property type="match status" value="1"/>
</dbReference>
<name>A0AAN8J498_PATCE</name>
<keyword evidence="5 6" id="KW-0238">DNA-binding</keyword>
<dbReference type="PROSITE" id="PS50950">
    <property type="entry name" value="ZF_THAP"/>
    <property type="match status" value="1"/>
</dbReference>
<accession>A0AAN8J498</accession>
<dbReference type="Pfam" id="PF05485">
    <property type="entry name" value="THAP"/>
    <property type="match status" value="1"/>
</dbReference>
<dbReference type="SMART" id="SM00692">
    <property type="entry name" value="DM3"/>
    <property type="match status" value="1"/>
</dbReference>
<sequence>MGGGDRCSIGCCNNDRRYPEKLIIRSHVQILQFHGMPKDPKLREIWHDKIAQGRVGYARVSNAKICSNHFEEGERTARCPIPTLFLTPSDISICKSPQKRKERKYNDPGVSKIKKLKNNIADTINVPFTLCISSIQLSRDADVRFYTGFDNTEVFYSIFSFLRPKAINMQYWKGVVQTAKETPTRYSTDNSEFNLNYLKPGPRRKLKLEEELLLVLMRLRLGLLVQDLSFRFQISEALVSSIFITWVRLMRLELSHLIIWPSKECIKDNLPSCFKTFYPKVRCIIDCTEVFLETASGLDSQAQCWSEYKHHCTLKFLVSITPNGMFSYVSPCYGGRASDKFIFNDCGFLKLIEPYDQVMADRGFKIKEDLMMVQATLAIPPSVVSNLPMVQRDVKETSRIANVRIYVEQAIGRLKTFRILKNEIPINCLPVCDDLVIICCALCNLMDPLC</sequence>
<dbReference type="PANTHER" id="PTHR23080:SF141">
    <property type="entry name" value="TRANSPOSASE HELIX-TURN-HELIX DOMAIN-CONTAINING PROTEIN"/>
    <property type="match status" value="1"/>
</dbReference>
<evidence type="ECO:0000259" key="7">
    <source>
        <dbReference type="PROSITE" id="PS50950"/>
    </source>
</evidence>
<dbReference type="InterPro" id="IPR038441">
    <property type="entry name" value="THAP_Znf_sf"/>
</dbReference>
<protein>
    <recommendedName>
        <fullName evidence="7">THAP-type domain-containing protein</fullName>
    </recommendedName>
</protein>
<reference evidence="8 9" key="1">
    <citation type="submission" date="2024-01" db="EMBL/GenBank/DDBJ databases">
        <title>The genome of the rayed Mediterranean limpet Patella caerulea (Linnaeus, 1758).</title>
        <authorList>
            <person name="Anh-Thu Weber A."/>
            <person name="Halstead-Nussloch G."/>
        </authorList>
    </citation>
    <scope>NUCLEOTIDE SEQUENCE [LARGE SCALE GENOMIC DNA]</scope>
    <source>
        <strain evidence="8">AATW-2023a</strain>
        <tissue evidence="8">Whole specimen</tissue>
    </source>
</reference>
<keyword evidence="4" id="KW-0862">Zinc</keyword>
<dbReference type="InterPro" id="IPR027806">
    <property type="entry name" value="HARBI1_dom"/>
</dbReference>
<feature type="domain" description="THAP-type" evidence="7">
    <location>
        <begin position="1"/>
        <end position="85"/>
    </location>
</feature>
<evidence type="ECO:0000256" key="2">
    <source>
        <dbReference type="ARBA" id="ARBA00022723"/>
    </source>
</evidence>
<dbReference type="SMART" id="SM00980">
    <property type="entry name" value="THAP"/>
    <property type="match status" value="1"/>
</dbReference>
<keyword evidence="3 6" id="KW-0863">Zinc-finger</keyword>
<dbReference type="AlphaFoldDB" id="A0AAN8J498"/>
<dbReference type="Gene3D" id="6.20.210.20">
    <property type="entry name" value="THAP domain"/>
    <property type="match status" value="1"/>
</dbReference>
<comment type="caution">
    <text evidence="8">The sequence shown here is derived from an EMBL/GenBank/DDBJ whole genome shotgun (WGS) entry which is preliminary data.</text>
</comment>
<evidence type="ECO:0000256" key="1">
    <source>
        <dbReference type="ARBA" id="ARBA00001968"/>
    </source>
</evidence>
<dbReference type="PANTHER" id="PTHR23080">
    <property type="entry name" value="THAP DOMAIN PROTEIN"/>
    <property type="match status" value="1"/>
</dbReference>
<dbReference type="EMBL" id="JAZGQO010000018">
    <property type="protein sequence ID" value="KAK6167375.1"/>
    <property type="molecule type" value="Genomic_DNA"/>
</dbReference>
<dbReference type="Proteomes" id="UP001347796">
    <property type="component" value="Unassembled WGS sequence"/>
</dbReference>
<organism evidence="8 9">
    <name type="scientific">Patella caerulea</name>
    <name type="common">Rayed Mediterranean limpet</name>
    <dbReference type="NCBI Taxonomy" id="87958"/>
    <lineage>
        <taxon>Eukaryota</taxon>
        <taxon>Metazoa</taxon>
        <taxon>Spiralia</taxon>
        <taxon>Lophotrochozoa</taxon>
        <taxon>Mollusca</taxon>
        <taxon>Gastropoda</taxon>
        <taxon>Patellogastropoda</taxon>
        <taxon>Patelloidea</taxon>
        <taxon>Patellidae</taxon>
        <taxon>Patella</taxon>
    </lineage>
</organism>
<dbReference type="GO" id="GO:0003677">
    <property type="term" value="F:DNA binding"/>
    <property type="evidence" value="ECO:0007669"/>
    <property type="project" value="UniProtKB-UniRule"/>
</dbReference>